<evidence type="ECO:0000313" key="3">
    <source>
        <dbReference type="Proteomes" id="UP001558613"/>
    </source>
</evidence>
<dbReference type="EMBL" id="JAYMGO010000023">
    <property type="protein sequence ID" value="KAL1250211.1"/>
    <property type="molecule type" value="Genomic_DNA"/>
</dbReference>
<comment type="caution">
    <text evidence="2">The sequence shown here is derived from an EMBL/GenBank/DDBJ whole genome shotgun (WGS) entry which is preliminary data.</text>
</comment>
<accession>A0ABR3LDW7</accession>
<evidence type="ECO:0000313" key="2">
    <source>
        <dbReference type="EMBL" id="KAL1250211.1"/>
    </source>
</evidence>
<reference evidence="2 3" key="1">
    <citation type="submission" date="2023-09" db="EMBL/GenBank/DDBJ databases">
        <authorList>
            <person name="Wang M."/>
        </authorList>
    </citation>
    <scope>NUCLEOTIDE SEQUENCE [LARGE SCALE GENOMIC DNA]</scope>
    <source>
        <strain evidence="2">GT-2023</strain>
        <tissue evidence="2">Liver</tissue>
    </source>
</reference>
<proteinExistence type="predicted"/>
<gene>
    <name evidence="2" type="ORF">QQF64_021216</name>
</gene>
<evidence type="ECO:0000256" key="1">
    <source>
        <dbReference type="SAM" id="MobiDB-lite"/>
    </source>
</evidence>
<protein>
    <submittedName>
        <fullName evidence="2">Uncharacterized protein</fullName>
    </submittedName>
</protein>
<keyword evidence="3" id="KW-1185">Reference proteome</keyword>
<sequence>MRHGALFYEEEDFYEEQRFPEREDDARCAANLVRLHPLGSGREISHLSVRSLQISQPLNPETTLILGGKPRSTGTGGCSVCLRKEDHLAHLTHEDDSLYRDHEGCALVRYQRVLVMCHGVRRHQVPRRGGRGSVVSHLQRGARGASAGPAL</sequence>
<dbReference type="Proteomes" id="UP001558613">
    <property type="component" value="Unassembled WGS sequence"/>
</dbReference>
<feature type="region of interest" description="Disordered" evidence="1">
    <location>
        <begin position="126"/>
        <end position="151"/>
    </location>
</feature>
<name>A0ABR3LDW7_9TELE</name>
<organism evidence="2 3">
    <name type="scientific">Cirrhinus molitorella</name>
    <name type="common">mud carp</name>
    <dbReference type="NCBI Taxonomy" id="172907"/>
    <lineage>
        <taxon>Eukaryota</taxon>
        <taxon>Metazoa</taxon>
        <taxon>Chordata</taxon>
        <taxon>Craniata</taxon>
        <taxon>Vertebrata</taxon>
        <taxon>Euteleostomi</taxon>
        <taxon>Actinopterygii</taxon>
        <taxon>Neopterygii</taxon>
        <taxon>Teleostei</taxon>
        <taxon>Ostariophysi</taxon>
        <taxon>Cypriniformes</taxon>
        <taxon>Cyprinidae</taxon>
        <taxon>Labeoninae</taxon>
        <taxon>Labeonini</taxon>
        <taxon>Cirrhinus</taxon>
    </lineage>
</organism>